<dbReference type="Pfam" id="PF06026">
    <property type="entry name" value="Rib_5-P_isom_A"/>
    <property type="match status" value="1"/>
</dbReference>
<dbReference type="GO" id="GO:0009052">
    <property type="term" value="P:pentose-phosphate shunt, non-oxidative branch"/>
    <property type="evidence" value="ECO:0007669"/>
    <property type="project" value="InterPro"/>
</dbReference>
<dbReference type="Gene3D" id="3.40.50.1360">
    <property type="match status" value="1"/>
</dbReference>
<dbReference type="GO" id="GO:0005829">
    <property type="term" value="C:cytosol"/>
    <property type="evidence" value="ECO:0007669"/>
    <property type="project" value="TreeGrafter"/>
</dbReference>
<gene>
    <name evidence="3" type="primary">rpiA</name>
    <name evidence="3" type="ORF">ENM60_05605</name>
</gene>
<dbReference type="SUPFAM" id="SSF100950">
    <property type="entry name" value="NagB/RpiA/CoA transferase-like"/>
    <property type="match status" value="1"/>
</dbReference>
<protein>
    <recommendedName>
        <fullName evidence="2">Ribose 5-phosphate isomerase A</fullName>
        <ecNumber evidence="2">5.3.1.6</ecNumber>
    </recommendedName>
</protein>
<dbReference type="EC" id="5.3.1.6" evidence="2"/>
<reference evidence="3" key="1">
    <citation type="journal article" date="2020" name="mSystems">
        <title>Genome- and Community-Level Interaction Insights into Carbon Utilization and Element Cycling Functions of Hydrothermarchaeota in Hydrothermal Sediment.</title>
        <authorList>
            <person name="Zhou Z."/>
            <person name="Liu Y."/>
            <person name="Xu W."/>
            <person name="Pan J."/>
            <person name="Luo Z.H."/>
            <person name="Li M."/>
        </authorList>
    </citation>
    <scope>NUCLEOTIDE SEQUENCE [LARGE SCALE GENOMIC DNA]</scope>
    <source>
        <strain evidence="3">SpSt-110</strain>
    </source>
</reference>
<dbReference type="Gene3D" id="3.30.70.260">
    <property type="match status" value="1"/>
</dbReference>
<dbReference type="CDD" id="cd01398">
    <property type="entry name" value="RPI_A"/>
    <property type="match status" value="1"/>
</dbReference>
<organism evidence="3">
    <name type="scientific">Thermogladius calderae</name>
    <dbReference type="NCBI Taxonomy" id="1200300"/>
    <lineage>
        <taxon>Archaea</taxon>
        <taxon>Thermoproteota</taxon>
        <taxon>Thermoprotei</taxon>
        <taxon>Desulfurococcales</taxon>
        <taxon>Desulfurococcaceae</taxon>
        <taxon>Thermogladius</taxon>
    </lineage>
</organism>
<dbReference type="PANTHER" id="PTHR11934">
    <property type="entry name" value="RIBOSE-5-PHOSPHATE ISOMERASE"/>
    <property type="match status" value="1"/>
</dbReference>
<dbReference type="EMBL" id="DRYK01000068">
    <property type="protein sequence ID" value="HHP68240.1"/>
    <property type="molecule type" value="Genomic_DNA"/>
</dbReference>
<dbReference type="SUPFAM" id="SSF75445">
    <property type="entry name" value="D-ribose-5-phosphate isomerase (RpiA), lid domain"/>
    <property type="match status" value="1"/>
</dbReference>
<name>A0A7J3XZY7_9CREN</name>
<keyword evidence="1 3" id="KW-0413">Isomerase</keyword>
<evidence type="ECO:0000313" key="3">
    <source>
        <dbReference type="EMBL" id="HHP68240.1"/>
    </source>
</evidence>
<dbReference type="InterPro" id="IPR004788">
    <property type="entry name" value="Ribose5P_isomerase_type_A"/>
</dbReference>
<dbReference type="NCBIfam" id="TIGR00021">
    <property type="entry name" value="rpiA"/>
    <property type="match status" value="1"/>
</dbReference>
<evidence type="ECO:0000256" key="2">
    <source>
        <dbReference type="NCBIfam" id="TIGR00021"/>
    </source>
</evidence>
<dbReference type="AlphaFoldDB" id="A0A7J3XZY7"/>
<sequence length="259" mass="28619">MRGEVHQWVVGEYPTRWLIMSVEEAKRRVAERAVDIVLERGFSLVGVGTGSTVEKFIEELFRRHVDRGRLLFTSSSLDTALKLAENGFRVLDPSTVGYLEVYVDGADEVDGEGCMVKGGGGAMTLEKILSYSSRFNIFIVDYSKVVERLGGRSPLPVEVLPQALNIVLSKIRSMGLKAYPRALRKGKYGPVVSDVGGVIVDVEIPADRSVEDIARRIESIPGVVSTGFFKGYIDLLLIGYPDRVVEKKFDRVKGVHLAE</sequence>
<dbReference type="GO" id="GO:0006014">
    <property type="term" value="P:D-ribose metabolic process"/>
    <property type="evidence" value="ECO:0007669"/>
    <property type="project" value="TreeGrafter"/>
</dbReference>
<dbReference type="PANTHER" id="PTHR11934:SF0">
    <property type="entry name" value="RIBOSE-5-PHOSPHATE ISOMERASE"/>
    <property type="match status" value="1"/>
</dbReference>
<evidence type="ECO:0000256" key="1">
    <source>
        <dbReference type="ARBA" id="ARBA00023235"/>
    </source>
</evidence>
<comment type="caution">
    <text evidence="3">The sequence shown here is derived from an EMBL/GenBank/DDBJ whole genome shotgun (WGS) entry which is preliminary data.</text>
</comment>
<dbReference type="InterPro" id="IPR037171">
    <property type="entry name" value="NagB/RpiA_transferase-like"/>
</dbReference>
<proteinExistence type="predicted"/>
<dbReference type="GO" id="GO:0004751">
    <property type="term" value="F:ribose-5-phosphate isomerase activity"/>
    <property type="evidence" value="ECO:0007669"/>
    <property type="project" value="UniProtKB-UniRule"/>
</dbReference>
<accession>A0A7J3XZY7</accession>